<keyword evidence="3" id="KW-1185">Reference proteome</keyword>
<reference evidence="2 3" key="1">
    <citation type="journal article" date="2016" name="Sci. Rep.">
        <title>Metabolic traits of an uncultured archaeal lineage -MSBL1- from brine pools of the Red Sea.</title>
        <authorList>
            <person name="Mwirichia R."/>
            <person name="Alam I."/>
            <person name="Rashid M."/>
            <person name="Vinu M."/>
            <person name="Ba-Alawi W."/>
            <person name="Anthony Kamau A."/>
            <person name="Kamanda Ngugi D."/>
            <person name="Goker M."/>
            <person name="Klenk H.P."/>
            <person name="Bajic V."/>
            <person name="Stingl U."/>
        </authorList>
    </citation>
    <scope>NUCLEOTIDE SEQUENCE [LARGE SCALE GENOMIC DNA]</scope>
    <source>
        <strain evidence="2">SCGC-AAA382K21</strain>
    </source>
</reference>
<organism evidence="2 3">
    <name type="scientific">candidate division MSBL1 archaeon SCGC-AAA382K21</name>
    <dbReference type="NCBI Taxonomy" id="1698283"/>
    <lineage>
        <taxon>Archaea</taxon>
        <taxon>Methanobacteriati</taxon>
        <taxon>Methanobacteriota</taxon>
        <taxon>candidate division MSBL1</taxon>
    </lineage>
</organism>
<evidence type="ECO:0000256" key="1">
    <source>
        <dbReference type="SAM" id="MobiDB-lite"/>
    </source>
</evidence>
<dbReference type="Proteomes" id="UP000070504">
    <property type="component" value="Unassembled WGS sequence"/>
</dbReference>
<evidence type="ECO:0000313" key="3">
    <source>
        <dbReference type="Proteomes" id="UP000070504"/>
    </source>
</evidence>
<evidence type="ECO:0000313" key="2">
    <source>
        <dbReference type="EMBL" id="KXB07153.1"/>
    </source>
</evidence>
<accession>A0A133VL41</accession>
<protein>
    <submittedName>
        <fullName evidence="2">Uncharacterized protein</fullName>
    </submittedName>
</protein>
<sequence length="67" mass="8082">MREAETFFKLVDDEEEENPNENEEQEEINLWLARQLIKESREKQHNIVMKASEKAFWKKAGIDYVEP</sequence>
<name>A0A133VL41_9EURY</name>
<feature type="region of interest" description="Disordered" evidence="1">
    <location>
        <begin position="1"/>
        <end position="26"/>
    </location>
</feature>
<feature type="compositionally biased region" description="Acidic residues" evidence="1">
    <location>
        <begin position="12"/>
        <end position="26"/>
    </location>
</feature>
<comment type="caution">
    <text evidence="2">The sequence shown here is derived from an EMBL/GenBank/DDBJ whole genome shotgun (WGS) entry which is preliminary data.</text>
</comment>
<gene>
    <name evidence="2" type="ORF">AKJ54_00685</name>
</gene>
<dbReference type="AlphaFoldDB" id="A0A133VL41"/>
<proteinExistence type="predicted"/>
<dbReference type="EMBL" id="LHYH01000010">
    <property type="protein sequence ID" value="KXB07153.1"/>
    <property type="molecule type" value="Genomic_DNA"/>
</dbReference>